<keyword evidence="2" id="KW-1185">Reference proteome</keyword>
<comment type="caution">
    <text evidence="1">The sequence shown here is derived from an EMBL/GenBank/DDBJ whole genome shotgun (WGS) entry which is preliminary data.</text>
</comment>
<protein>
    <submittedName>
        <fullName evidence="1">Uncharacterized protein</fullName>
    </submittedName>
</protein>
<reference evidence="1 2" key="1">
    <citation type="journal article" date="2017" name="Mol. Ecol.">
        <title>Comparative and population genomic landscape of Phellinus noxius: A hypervariable fungus causing root rot in trees.</title>
        <authorList>
            <person name="Chung C.L."/>
            <person name="Lee T.J."/>
            <person name="Akiba M."/>
            <person name="Lee H.H."/>
            <person name="Kuo T.H."/>
            <person name="Liu D."/>
            <person name="Ke H.M."/>
            <person name="Yokoi T."/>
            <person name="Roa M.B."/>
            <person name="Lu M.J."/>
            <person name="Chang Y.Y."/>
            <person name="Ann P.J."/>
            <person name="Tsai J.N."/>
            <person name="Chen C.Y."/>
            <person name="Tzean S.S."/>
            <person name="Ota Y."/>
            <person name="Hattori T."/>
            <person name="Sahashi N."/>
            <person name="Liou R.F."/>
            <person name="Kikuchi T."/>
            <person name="Tsai I.J."/>
        </authorList>
    </citation>
    <scope>NUCLEOTIDE SEQUENCE [LARGE SCALE GENOMIC DNA]</scope>
    <source>
        <strain evidence="1 2">FFPRI411160</strain>
    </source>
</reference>
<dbReference type="Proteomes" id="UP000217199">
    <property type="component" value="Unassembled WGS sequence"/>
</dbReference>
<proteinExistence type="predicted"/>
<accession>A0A541AXK8</accession>
<evidence type="ECO:0000313" key="1">
    <source>
        <dbReference type="EMBL" id="TQF64792.1"/>
    </source>
</evidence>
<keyword evidence="1" id="KW-0496">Mitochondrion</keyword>
<name>A0A541AXK8_9AGAM</name>
<organism evidence="1 2">
    <name type="scientific">Pyrrhoderma noxium</name>
    <dbReference type="NCBI Taxonomy" id="2282107"/>
    <lineage>
        <taxon>Eukaryota</taxon>
        <taxon>Fungi</taxon>
        <taxon>Dikarya</taxon>
        <taxon>Basidiomycota</taxon>
        <taxon>Agaricomycotina</taxon>
        <taxon>Agaricomycetes</taxon>
        <taxon>Hymenochaetales</taxon>
        <taxon>Hymenochaetaceae</taxon>
        <taxon>Pyrrhoderma</taxon>
    </lineage>
</organism>
<gene>
    <name evidence="1" type="ORF">PNOK_m000073</name>
</gene>
<dbReference type="EMBL" id="NBII01000013">
    <property type="protein sequence ID" value="TQF64792.1"/>
    <property type="molecule type" value="Genomic_DNA"/>
</dbReference>
<sequence length="109" mass="13262">MIKFTPILRKEIFKPYITNLRKGNDFFVRTAPKLIRMGRINHVYAYLRLFVKFHIKSLIKRTVFLINDDKKFHNRDYNVEVSYDIFVCGLGVKLFIRKYKIQFNIFPIR</sequence>
<geneLocation type="mitochondrion" evidence="1"/>
<dbReference type="InParanoid" id="A0A541AXK8"/>
<evidence type="ECO:0000313" key="2">
    <source>
        <dbReference type="Proteomes" id="UP000217199"/>
    </source>
</evidence>
<dbReference type="AlphaFoldDB" id="A0A541AXK8"/>